<dbReference type="EMBL" id="FWXR01000023">
    <property type="protein sequence ID" value="SMD06933.1"/>
    <property type="molecule type" value="Genomic_DNA"/>
</dbReference>
<sequence>MVLAIIAGLGTFIGLNMVFGLVTALACGASQFMNVMLRFSYFALPIRMLGWFTSAWIAIDVGASIVG</sequence>
<reference evidence="2 3" key="1">
    <citation type="submission" date="2017-04" db="EMBL/GenBank/DDBJ databases">
        <authorList>
            <person name="Afonso C.L."/>
            <person name="Miller P.J."/>
            <person name="Scott M.A."/>
            <person name="Spackman E."/>
            <person name="Goraichik I."/>
            <person name="Dimitrov K.M."/>
            <person name="Suarez D.L."/>
            <person name="Swayne D.E."/>
        </authorList>
    </citation>
    <scope>NUCLEOTIDE SEQUENCE [LARGE SCALE GENOMIC DNA]</scope>
    <source>
        <strain evidence="2 3">CGMCC 1.10972</strain>
    </source>
</reference>
<dbReference type="Proteomes" id="UP000192656">
    <property type="component" value="Unassembled WGS sequence"/>
</dbReference>
<keyword evidence="1" id="KW-0472">Membrane</keyword>
<name>A0A1W2EB02_9HYPH</name>
<organism evidence="2 3">
    <name type="scientific">Fulvimarina manganoxydans</name>
    <dbReference type="NCBI Taxonomy" id="937218"/>
    <lineage>
        <taxon>Bacteria</taxon>
        <taxon>Pseudomonadati</taxon>
        <taxon>Pseudomonadota</taxon>
        <taxon>Alphaproteobacteria</taxon>
        <taxon>Hyphomicrobiales</taxon>
        <taxon>Aurantimonadaceae</taxon>
        <taxon>Fulvimarina</taxon>
    </lineage>
</organism>
<feature type="transmembrane region" description="Helical" evidence="1">
    <location>
        <begin position="6"/>
        <end position="27"/>
    </location>
</feature>
<evidence type="ECO:0000256" key="1">
    <source>
        <dbReference type="SAM" id="Phobius"/>
    </source>
</evidence>
<evidence type="ECO:0000313" key="3">
    <source>
        <dbReference type="Proteomes" id="UP000192656"/>
    </source>
</evidence>
<keyword evidence="1" id="KW-0812">Transmembrane</keyword>
<gene>
    <name evidence="2" type="ORF">SAMN06297251_12343</name>
</gene>
<keyword evidence="3" id="KW-1185">Reference proteome</keyword>
<proteinExistence type="predicted"/>
<evidence type="ECO:0000313" key="2">
    <source>
        <dbReference type="EMBL" id="SMD06933.1"/>
    </source>
</evidence>
<keyword evidence="1" id="KW-1133">Transmembrane helix</keyword>
<dbReference type="STRING" id="937218.SAMN06297251_12343"/>
<protein>
    <submittedName>
        <fullName evidence="2">Uncharacterized protein</fullName>
    </submittedName>
</protein>
<accession>A0A1W2EB02</accession>
<dbReference type="AlphaFoldDB" id="A0A1W2EB02"/>
<feature type="transmembrane region" description="Helical" evidence="1">
    <location>
        <begin position="39"/>
        <end position="59"/>
    </location>
</feature>